<dbReference type="PROSITE" id="PS00356">
    <property type="entry name" value="HTH_LACI_1"/>
    <property type="match status" value="1"/>
</dbReference>
<dbReference type="Gene3D" id="1.10.260.40">
    <property type="entry name" value="lambda repressor-like DNA-binding domains"/>
    <property type="match status" value="1"/>
</dbReference>
<reference evidence="2 3" key="1">
    <citation type="submission" date="2016-08" db="EMBL/GenBank/DDBJ databases">
        <authorList>
            <person name="Seilhamer J.J."/>
        </authorList>
    </citation>
    <scope>NUCLEOTIDE SEQUENCE [LARGE SCALE GENOMIC DNA]</scope>
    <source>
        <strain evidence="2 3">KH-18-2</strain>
    </source>
</reference>
<dbReference type="GO" id="GO:0006355">
    <property type="term" value="P:regulation of DNA-templated transcription"/>
    <property type="evidence" value="ECO:0007669"/>
    <property type="project" value="InterPro"/>
</dbReference>
<feature type="domain" description="HTH lacI-type" evidence="1">
    <location>
        <begin position="10"/>
        <end position="65"/>
    </location>
</feature>
<dbReference type="PROSITE" id="PS50932">
    <property type="entry name" value="HTH_LACI_2"/>
    <property type="match status" value="1"/>
</dbReference>
<dbReference type="EMBL" id="MING01000019">
    <property type="protein sequence ID" value="POG13331.1"/>
    <property type="molecule type" value="Genomic_DNA"/>
</dbReference>
<dbReference type="GO" id="GO:0003677">
    <property type="term" value="F:DNA binding"/>
    <property type="evidence" value="ECO:0007669"/>
    <property type="project" value="InterPro"/>
</dbReference>
<reference evidence="2 3" key="2">
    <citation type="submission" date="2018-03" db="EMBL/GenBank/DDBJ databases">
        <title>Draft genome of Pseudomonas putida strain KH-18-2.</title>
        <authorList>
            <person name="Yoshizawa S."/>
            <person name="Khan N.H."/>
            <person name="Nishimura M."/>
            <person name="Chiura H.X."/>
            <person name="Ogura Y."/>
            <person name="Hayashi T."/>
            <person name="Kogure K."/>
        </authorList>
    </citation>
    <scope>NUCLEOTIDE SEQUENCE [LARGE SCALE GENOMIC DNA]</scope>
    <source>
        <strain evidence="2 3">KH-18-2</strain>
    </source>
</reference>
<organism evidence="2 3">
    <name type="scientific">Pseudomonas putida</name>
    <name type="common">Arthrobacter siderocapsulatus</name>
    <dbReference type="NCBI Taxonomy" id="303"/>
    <lineage>
        <taxon>Bacteria</taxon>
        <taxon>Pseudomonadati</taxon>
        <taxon>Pseudomonadota</taxon>
        <taxon>Gammaproteobacteria</taxon>
        <taxon>Pseudomonadales</taxon>
        <taxon>Pseudomonadaceae</taxon>
        <taxon>Pseudomonas</taxon>
    </lineage>
</organism>
<evidence type="ECO:0000313" key="2">
    <source>
        <dbReference type="EMBL" id="POG13331.1"/>
    </source>
</evidence>
<dbReference type="AlphaFoldDB" id="A0A2S3XCT6"/>
<dbReference type="InterPro" id="IPR010982">
    <property type="entry name" value="Lambda_DNA-bd_dom_sf"/>
</dbReference>
<name>A0A2S3XCT6_PSEPU</name>
<evidence type="ECO:0000259" key="1">
    <source>
        <dbReference type="PROSITE" id="PS50932"/>
    </source>
</evidence>
<accession>A0A2S3XCT6</accession>
<dbReference type="InterPro" id="IPR000843">
    <property type="entry name" value="HTH_LacI"/>
</dbReference>
<dbReference type="RefSeq" id="WP_197862837.1">
    <property type="nucleotide sequence ID" value="NZ_JADUCH010000006.1"/>
</dbReference>
<comment type="caution">
    <text evidence="2">The sequence shown here is derived from an EMBL/GenBank/DDBJ whole genome shotgun (WGS) entry which is preliminary data.</text>
</comment>
<dbReference type="SMART" id="SM00354">
    <property type="entry name" value="HTH_LACI"/>
    <property type="match status" value="1"/>
</dbReference>
<dbReference type="Pfam" id="PF00356">
    <property type="entry name" value="LacI"/>
    <property type="match status" value="1"/>
</dbReference>
<dbReference type="CDD" id="cd01392">
    <property type="entry name" value="HTH_LacI"/>
    <property type="match status" value="1"/>
</dbReference>
<evidence type="ECO:0000313" key="3">
    <source>
        <dbReference type="Proteomes" id="UP000237378"/>
    </source>
</evidence>
<sequence>MDKIDRRQGMADVAQLAGVSLSTVDRVLNERGSVSDSKRRKVLQAAQVLGLKRLLPSALHGLLRFALIKLIVIR</sequence>
<gene>
    <name evidence="2" type="ORF">BGP82_02440</name>
</gene>
<dbReference type="SUPFAM" id="SSF47413">
    <property type="entry name" value="lambda repressor-like DNA-binding domains"/>
    <property type="match status" value="1"/>
</dbReference>
<dbReference type="Proteomes" id="UP000237378">
    <property type="component" value="Unassembled WGS sequence"/>
</dbReference>
<proteinExistence type="predicted"/>
<protein>
    <recommendedName>
        <fullName evidence="1">HTH lacI-type domain-containing protein</fullName>
    </recommendedName>
</protein>